<feature type="region of interest" description="Disordered" evidence="1">
    <location>
        <begin position="55"/>
        <end position="90"/>
    </location>
</feature>
<gene>
    <name evidence="2" type="ORF">PV06_03384</name>
</gene>
<evidence type="ECO:0000313" key="2">
    <source>
        <dbReference type="EMBL" id="KIW44953.1"/>
    </source>
</evidence>
<dbReference type="VEuPathDB" id="FungiDB:PV06_03384"/>
<protein>
    <submittedName>
        <fullName evidence="2">Uncharacterized protein</fullName>
    </submittedName>
</protein>
<evidence type="ECO:0000256" key="1">
    <source>
        <dbReference type="SAM" id="MobiDB-lite"/>
    </source>
</evidence>
<feature type="compositionally biased region" description="Polar residues" evidence="1">
    <location>
        <begin position="80"/>
        <end position="90"/>
    </location>
</feature>
<dbReference type="AlphaFoldDB" id="A0A0D2DQ54"/>
<dbReference type="GeneID" id="27355458"/>
<organism evidence="2 3">
    <name type="scientific">Exophiala oligosperma</name>
    <dbReference type="NCBI Taxonomy" id="215243"/>
    <lineage>
        <taxon>Eukaryota</taxon>
        <taxon>Fungi</taxon>
        <taxon>Dikarya</taxon>
        <taxon>Ascomycota</taxon>
        <taxon>Pezizomycotina</taxon>
        <taxon>Eurotiomycetes</taxon>
        <taxon>Chaetothyriomycetidae</taxon>
        <taxon>Chaetothyriales</taxon>
        <taxon>Herpotrichiellaceae</taxon>
        <taxon>Exophiala</taxon>
    </lineage>
</organism>
<keyword evidence="3" id="KW-1185">Reference proteome</keyword>
<dbReference type="EMBL" id="KN847334">
    <property type="protein sequence ID" value="KIW44953.1"/>
    <property type="molecule type" value="Genomic_DNA"/>
</dbReference>
<evidence type="ECO:0000313" key="3">
    <source>
        <dbReference type="Proteomes" id="UP000053342"/>
    </source>
</evidence>
<sequence length="90" mass="9697">MASNQPQGKPYTSLLEENGNFGDMFWKSDDKKRKERGSNTCDSCSMVVNCGGVSGGVENVQVDAGQHQKRTGDKSVGKRNPSQGDSKNSL</sequence>
<name>A0A0D2DQ54_9EURO</name>
<dbReference type="HOGENOM" id="CLU_2440865_0_0_1"/>
<proteinExistence type="predicted"/>
<dbReference type="Proteomes" id="UP000053342">
    <property type="component" value="Unassembled WGS sequence"/>
</dbReference>
<reference evidence="2 3" key="1">
    <citation type="submission" date="2015-01" db="EMBL/GenBank/DDBJ databases">
        <title>The Genome Sequence of Exophiala oligosperma CBS72588.</title>
        <authorList>
            <consortium name="The Broad Institute Genomics Platform"/>
            <person name="Cuomo C."/>
            <person name="de Hoog S."/>
            <person name="Gorbushina A."/>
            <person name="Stielow B."/>
            <person name="Teixiera M."/>
            <person name="Abouelleil A."/>
            <person name="Chapman S.B."/>
            <person name="Priest M."/>
            <person name="Young S.K."/>
            <person name="Wortman J."/>
            <person name="Nusbaum C."/>
            <person name="Birren B."/>
        </authorList>
    </citation>
    <scope>NUCLEOTIDE SEQUENCE [LARGE SCALE GENOMIC DNA]</scope>
    <source>
        <strain evidence="2 3">CBS 72588</strain>
    </source>
</reference>
<accession>A0A0D2DQ54</accession>
<feature type="region of interest" description="Disordered" evidence="1">
    <location>
        <begin position="1"/>
        <end position="20"/>
    </location>
</feature>
<dbReference type="RefSeq" id="XP_016265169.1">
    <property type="nucleotide sequence ID" value="XM_016404164.1"/>
</dbReference>